<accession>A0A9P3PNZ7</accession>
<dbReference type="Proteomes" id="UP001063166">
    <property type="component" value="Unassembled WGS sequence"/>
</dbReference>
<proteinExistence type="predicted"/>
<gene>
    <name evidence="3" type="ORF">LshimejAT787_0600900</name>
</gene>
<feature type="compositionally biased region" description="Polar residues" evidence="1">
    <location>
        <begin position="1"/>
        <end position="38"/>
    </location>
</feature>
<organism evidence="3 4">
    <name type="scientific">Lyophyllum shimeji</name>
    <name type="common">Hon-shimeji</name>
    <name type="synonym">Tricholoma shimeji</name>
    <dbReference type="NCBI Taxonomy" id="47721"/>
    <lineage>
        <taxon>Eukaryota</taxon>
        <taxon>Fungi</taxon>
        <taxon>Dikarya</taxon>
        <taxon>Basidiomycota</taxon>
        <taxon>Agaricomycotina</taxon>
        <taxon>Agaricomycetes</taxon>
        <taxon>Agaricomycetidae</taxon>
        <taxon>Agaricales</taxon>
        <taxon>Tricholomatineae</taxon>
        <taxon>Lyophyllaceae</taxon>
        <taxon>Lyophyllum</taxon>
    </lineage>
</organism>
<comment type="caution">
    <text evidence="3">The sequence shown here is derived from an EMBL/GenBank/DDBJ whole genome shotgun (WGS) entry which is preliminary data.</text>
</comment>
<evidence type="ECO:0000313" key="4">
    <source>
        <dbReference type="Proteomes" id="UP001063166"/>
    </source>
</evidence>
<feature type="domain" description="DUF7330" evidence="2">
    <location>
        <begin position="146"/>
        <end position="344"/>
    </location>
</feature>
<name>A0A9P3PNZ7_LYOSH</name>
<protein>
    <recommendedName>
        <fullName evidence="2">DUF7330 domain-containing protein</fullName>
    </recommendedName>
</protein>
<reference evidence="3" key="1">
    <citation type="submission" date="2022-07" db="EMBL/GenBank/DDBJ databases">
        <title>The genome of Lyophyllum shimeji provides insight into the initial evolution of ectomycorrhizal fungal genome.</title>
        <authorList>
            <person name="Kobayashi Y."/>
            <person name="Shibata T."/>
            <person name="Hirakawa H."/>
            <person name="Shigenobu S."/>
            <person name="Nishiyama T."/>
            <person name="Yamada A."/>
            <person name="Hasebe M."/>
            <person name="Kawaguchi M."/>
        </authorList>
    </citation>
    <scope>NUCLEOTIDE SEQUENCE</scope>
    <source>
        <strain evidence="3">AT787</strain>
    </source>
</reference>
<evidence type="ECO:0000313" key="3">
    <source>
        <dbReference type="EMBL" id="GLB38928.1"/>
    </source>
</evidence>
<dbReference type="AlphaFoldDB" id="A0A9P3PNZ7"/>
<evidence type="ECO:0000259" key="2">
    <source>
        <dbReference type="Pfam" id="PF24016"/>
    </source>
</evidence>
<dbReference type="InterPro" id="IPR055754">
    <property type="entry name" value="DUF7330"/>
</dbReference>
<evidence type="ECO:0000256" key="1">
    <source>
        <dbReference type="SAM" id="MobiDB-lite"/>
    </source>
</evidence>
<keyword evidence="4" id="KW-1185">Reference proteome</keyword>
<dbReference type="OrthoDB" id="2593559at2759"/>
<dbReference type="EMBL" id="BRPK01000006">
    <property type="protein sequence ID" value="GLB38928.1"/>
    <property type="molecule type" value="Genomic_DNA"/>
</dbReference>
<dbReference type="Pfam" id="PF24016">
    <property type="entry name" value="DUF7330"/>
    <property type="match status" value="1"/>
</dbReference>
<sequence>MAPSLTDQSSLPPGYSSPIQSLESRSNASTEELVSAQTHPPPSPSVDRAPGQSDVVHFHDPTTPTRTSTHRRRHSSLPNSTSLTFPPHLHYHHVPGTSISTASPSELAPDVPLLTSQSKAASQPTARLNPTNYVSLSRKSTPHKKFFSLYRATASIKGDFTVNPYLHIPAALLSPLPRLSGREDVSRKNLEFEVENGGIEVNIFLIGDLTLDAPSNGLRATLDLRVKGNEHMTFPLIAKIHTPMLPRPPFHLSASGVNGYHSLHLPSSFHGLVTIKVAAGDLDAHISLSRGFRCNSMILSETATTRSYFVGELGGSAKDKQGWDGDRADVSVARGMVRLQVVGERERDGLRRMWWKIAS</sequence>
<feature type="region of interest" description="Disordered" evidence="1">
    <location>
        <begin position="1"/>
        <end position="89"/>
    </location>
</feature>